<feature type="transmembrane region" description="Helical" evidence="1">
    <location>
        <begin position="42"/>
        <end position="61"/>
    </location>
</feature>
<name>A0A7X5VEU3_9ACTN</name>
<protein>
    <recommendedName>
        <fullName evidence="4">DUF3592 domain-containing protein</fullName>
    </recommendedName>
</protein>
<keyword evidence="3" id="KW-1185">Reference proteome</keyword>
<sequence length="168" mass="18982">MTDRLDGIVVPTGRHRDGGTDGPWLERVILSTPVGEWSIPRLVLILLWIAGMAGISASFVYDDLMLDRRGELVTAVVLRTNYDQRDPSFNAQLHAPFAGARVLVEDIHQRPATGDLIDLEVDARKPTRVRDPQSWRWNPAEVAFIALAPTGALIAWARLNHLRRRYRR</sequence>
<evidence type="ECO:0000313" key="3">
    <source>
        <dbReference type="Proteomes" id="UP000555407"/>
    </source>
</evidence>
<feature type="transmembrane region" description="Helical" evidence="1">
    <location>
        <begin position="142"/>
        <end position="159"/>
    </location>
</feature>
<comment type="caution">
    <text evidence="2">The sequence shown here is derived from an EMBL/GenBank/DDBJ whole genome shotgun (WGS) entry which is preliminary data.</text>
</comment>
<dbReference type="Proteomes" id="UP000555407">
    <property type="component" value="Unassembled WGS sequence"/>
</dbReference>
<evidence type="ECO:0000256" key="1">
    <source>
        <dbReference type="SAM" id="Phobius"/>
    </source>
</evidence>
<proteinExistence type="predicted"/>
<evidence type="ECO:0000313" key="2">
    <source>
        <dbReference type="EMBL" id="NIK59227.1"/>
    </source>
</evidence>
<evidence type="ECO:0008006" key="4">
    <source>
        <dbReference type="Google" id="ProtNLM"/>
    </source>
</evidence>
<dbReference type="EMBL" id="JAASRO010000001">
    <property type="protein sequence ID" value="NIK59227.1"/>
    <property type="molecule type" value="Genomic_DNA"/>
</dbReference>
<keyword evidence="1" id="KW-0812">Transmembrane</keyword>
<keyword evidence="1" id="KW-1133">Transmembrane helix</keyword>
<organism evidence="2 3">
    <name type="scientific">Kribbella shirazensis</name>
    <dbReference type="NCBI Taxonomy" id="1105143"/>
    <lineage>
        <taxon>Bacteria</taxon>
        <taxon>Bacillati</taxon>
        <taxon>Actinomycetota</taxon>
        <taxon>Actinomycetes</taxon>
        <taxon>Propionibacteriales</taxon>
        <taxon>Kribbellaceae</taxon>
        <taxon>Kribbella</taxon>
    </lineage>
</organism>
<dbReference type="RefSeq" id="WP_167210661.1">
    <property type="nucleotide sequence ID" value="NZ_JAASRO010000001.1"/>
</dbReference>
<keyword evidence="1" id="KW-0472">Membrane</keyword>
<dbReference type="AlphaFoldDB" id="A0A7X5VEU3"/>
<accession>A0A7X5VEU3</accession>
<gene>
    <name evidence="2" type="ORF">BJY22_004944</name>
</gene>
<reference evidence="2 3" key="1">
    <citation type="submission" date="2020-03" db="EMBL/GenBank/DDBJ databases">
        <title>Sequencing the genomes of 1000 actinobacteria strains.</title>
        <authorList>
            <person name="Klenk H.-P."/>
        </authorList>
    </citation>
    <scope>NUCLEOTIDE SEQUENCE [LARGE SCALE GENOMIC DNA]</scope>
    <source>
        <strain evidence="2 3">DSM 45490</strain>
    </source>
</reference>